<dbReference type="SUPFAM" id="SSF56784">
    <property type="entry name" value="HAD-like"/>
    <property type="match status" value="1"/>
</dbReference>
<dbReference type="PROSITE" id="PS01228">
    <property type="entry name" value="COF_1"/>
    <property type="match status" value="1"/>
</dbReference>
<dbReference type="EMBL" id="CP035807">
    <property type="protein sequence ID" value="QEN05425.1"/>
    <property type="molecule type" value="Genomic_DNA"/>
</dbReference>
<dbReference type="GO" id="GO:0000287">
    <property type="term" value="F:magnesium ion binding"/>
    <property type="evidence" value="ECO:0007669"/>
    <property type="project" value="TreeGrafter"/>
</dbReference>
<dbReference type="NCBIfam" id="TIGR00099">
    <property type="entry name" value="Cof-subfamily"/>
    <property type="match status" value="1"/>
</dbReference>
<dbReference type="Pfam" id="PF08282">
    <property type="entry name" value="Hydrolase_3"/>
    <property type="match status" value="1"/>
</dbReference>
<evidence type="ECO:0000313" key="2">
    <source>
        <dbReference type="Proteomes" id="UP000323824"/>
    </source>
</evidence>
<reference evidence="1 2" key="2">
    <citation type="submission" date="2019-09" db="EMBL/GenBank/DDBJ databases">
        <title>Complete Genome Sequence and Methylome Analysis of free living Spirochaetas.</title>
        <authorList>
            <person name="Leshcheva N."/>
            <person name="Mikheeva N."/>
        </authorList>
    </citation>
    <scope>NUCLEOTIDE SEQUENCE [LARGE SCALE GENOMIC DNA]</scope>
    <source>
        <strain evidence="1 2">P</strain>
    </source>
</reference>
<dbReference type="NCBIfam" id="TIGR01484">
    <property type="entry name" value="HAD-SF-IIB"/>
    <property type="match status" value="1"/>
</dbReference>
<dbReference type="GO" id="GO:0005829">
    <property type="term" value="C:cytosol"/>
    <property type="evidence" value="ECO:0007669"/>
    <property type="project" value="TreeGrafter"/>
</dbReference>
<dbReference type="Gene3D" id="3.30.1240.10">
    <property type="match status" value="1"/>
</dbReference>
<dbReference type="GO" id="GO:0016791">
    <property type="term" value="F:phosphatase activity"/>
    <property type="evidence" value="ECO:0007669"/>
    <property type="project" value="TreeGrafter"/>
</dbReference>
<dbReference type="SFLD" id="SFLDG01144">
    <property type="entry name" value="C2.B.4:_PGP_Like"/>
    <property type="match status" value="1"/>
</dbReference>
<dbReference type="PANTHER" id="PTHR10000:SF8">
    <property type="entry name" value="HAD SUPERFAMILY HYDROLASE-LIKE, TYPE 3"/>
    <property type="match status" value="1"/>
</dbReference>
<dbReference type="PANTHER" id="PTHR10000">
    <property type="entry name" value="PHOSPHOSERINE PHOSPHATASE"/>
    <property type="match status" value="1"/>
</dbReference>
<proteinExistence type="predicted"/>
<dbReference type="InterPro" id="IPR006379">
    <property type="entry name" value="HAD-SF_hydro_IIB"/>
</dbReference>
<dbReference type="CDD" id="cd07516">
    <property type="entry name" value="HAD_Pase"/>
    <property type="match status" value="1"/>
</dbReference>
<dbReference type="InterPro" id="IPR036412">
    <property type="entry name" value="HAD-like_sf"/>
</dbReference>
<dbReference type="OrthoDB" id="9781413at2"/>
<accession>A0A5C1QBI0</accession>
<dbReference type="InterPro" id="IPR000150">
    <property type="entry name" value="Cof"/>
</dbReference>
<dbReference type="Proteomes" id="UP000323824">
    <property type="component" value="Chromosome"/>
</dbReference>
<evidence type="ECO:0000313" key="1">
    <source>
        <dbReference type="EMBL" id="QEN05425.1"/>
    </source>
</evidence>
<dbReference type="PROSITE" id="PS01229">
    <property type="entry name" value="COF_2"/>
    <property type="match status" value="1"/>
</dbReference>
<sequence>MKYKLVALDLDGTLLNDDNYISEYTKSILLKLVKKGIYVVIATGRSYSSVKPKIQDLKLGHPVICYNGAMIRDGHNDEILLETAVPDTISREMIKISRRENIHFQGFINGEFHYEKESKSSSFYQELSGLNGQIINFDNLDSLNFTKCMFIGHRDSLVTLEKSLKTDYNDRCYIAFSKPTFLEIMNIKASKAKALKKLATDLNIDIEDIIAFGDGMNDEDMLDFVGKGIIMKNGHESLKLKFENTIYTNNQDGVAKYLEGLLDE</sequence>
<dbReference type="KEGG" id="sper:EW093_12115"/>
<dbReference type="RefSeq" id="WP_149568663.1">
    <property type="nucleotide sequence ID" value="NZ_CP035807.1"/>
</dbReference>
<dbReference type="SFLD" id="SFLDG01140">
    <property type="entry name" value="C2.B:_Phosphomannomutase_and_P"/>
    <property type="match status" value="1"/>
</dbReference>
<dbReference type="AlphaFoldDB" id="A0A5C1QBI0"/>
<keyword evidence="2" id="KW-1185">Reference proteome</keyword>
<dbReference type="SFLD" id="SFLDS00003">
    <property type="entry name" value="Haloacid_Dehalogenase"/>
    <property type="match status" value="1"/>
</dbReference>
<name>A0A5C1QBI0_9SPIO</name>
<dbReference type="InterPro" id="IPR023214">
    <property type="entry name" value="HAD_sf"/>
</dbReference>
<protein>
    <submittedName>
        <fullName evidence="1">HAD family phosphatase</fullName>
    </submittedName>
</protein>
<gene>
    <name evidence="1" type="ORF">EW093_12115</name>
</gene>
<organism evidence="1 2">
    <name type="scientific">Thiospirochaeta perfilievii</name>
    <dbReference type="NCBI Taxonomy" id="252967"/>
    <lineage>
        <taxon>Bacteria</taxon>
        <taxon>Pseudomonadati</taxon>
        <taxon>Spirochaetota</taxon>
        <taxon>Spirochaetia</taxon>
        <taxon>Spirochaetales</taxon>
        <taxon>Spirochaetaceae</taxon>
        <taxon>Thiospirochaeta</taxon>
    </lineage>
</organism>
<reference evidence="1 2" key="1">
    <citation type="submission" date="2019-02" db="EMBL/GenBank/DDBJ databases">
        <authorList>
            <person name="Fomenkov A."/>
            <person name="Dubinina G."/>
            <person name="Grabovich M."/>
            <person name="Vincze T."/>
            <person name="Roberts R.J."/>
        </authorList>
    </citation>
    <scope>NUCLEOTIDE SEQUENCE [LARGE SCALE GENOMIC DNA]</scope>
    <source>
        <strain evidence="1 2">P</strain>
    </source>
</reference>
<dbReference type="Gene3D" id="3.40.50.1000">
    <property type="entry name" value="HAD superfamily/HAD-like"/>
    <property type="match status" value="1"/>
</dbReference>